<gene>
    <name evidence="1" type="ORF">EC844_11713</name>
</gene>
<dbReference type="OrthoDB" id="6704151at2"/>
<name>A0A4R1XKE4_ACICA</name>
<evidence type="ECO:0000313" key="1">
    <source>
        <dbReference type="EMBL" id="TCM64454.1"/>
    </source>
</evidence>
<sequence>MINNSCSTLKQIYAFVEERPGLGNKTQKNMIIEFLATLHYGDPSEFQLEQPYKVKGRFGACRLIDIQSAPKFTDKDIFITWVEQKINNQT</sequence>
<organism evidence="1 2">
    <name type="scientific">Acinetobacter calcoaceticus</name>
    <dbReference type="NCBI Taxonomy" id="471"/>
    <lineage>
        <taxon>Bacteria</taxon>
        <taxon>Pseudomonadati</taxon>
        <taxon>Pseudomonadota</taxon>
        <taxon>Gammaproteobacteria</taxon>
        <taxon>Moraxellales</taxon>
        <taxon>Moraxellaceae</taxon>
        <taxon>Acinetobacter</taxon>
        <taxon>Acinetobacter calcoaceticus/baumannii complex</taxon>
    </lineage>
</organism>
<protein>
    <submittedName>
        <fullName evidence="1">Uncharacterized protein</fullName>
    </submittedName>
</protein>
<dbReference type="Proteomes" id="UP000294963">
    <property type="component" value="Unassembled WGS sequence"/>
</dbReference>
<dbReference type="EMBL" id="SLVJ01000017">
    <property type="protein sequence ID" value="TCM64454.1"/>
    <property type="molecule type" value="Genomic_DNA"/>
</dbReference>
<proteinExistence type="predicted"/>
<dbReference type="AlphaFoldDB" id="A0A4R1XKE4"/>
<comment type="caution">
    <text evidence="1">The sequence shown here is derived from an EMBL/GenBank/DDBJ whole genome shotgun (WGS) entry which is preliminary data.</text>
</comment>
<reference evidence="1 2" key="1">
    <citation type="submission" date="2019-03" db="EMBL/GenBank/DDBJ databases">
        <title>Genomic analyses of the natural microbiome of Caenorhabditis elegans.</title>
        <authorList>
            <person name="Samuel B."/>
        </authorList>
    </citation>
    <scope>NUCLEOTIDE SEQUENCE [LARGE SCALE GENOMIC DNA]</scope>
    <source>
        <strain evidence="1 2">JUb89</strain>
    </source>
</reference>
<accession>A0A4R1XKE4</accession>
<keyword evidence="2" id="KW-1185">Reference proteome</keyword>
<evidence type="ECO:0000313" key="2">
    <source>
        <dbReference type="Proteomes" id="UP000294963"/>
    </source>
</evidence>